<dbReference type="OrthoDB" id="7440594at2759"/>
<protein>
    <submittedName>
        <fullName evidence="2">Uncharacterized protein</fullName>
    </submittedName>
</protein>
<sequence length="123" mass="13557">MFIAPESILLRYLHTDKPWTGDERAWRELLSSVASEMGRARADELKWNGTEDGNAHGVVWGAMWGALAGAGSVLLVAGVLLMWKRPRSQNLPTLAPMDVGKNVRIKIIITIILFDVCLEDVTG</sequence>
<keyword evidence="1" id="KW-0812">Transmembrane</keyword>
<keyword evidence="1" id="KW-0472">Membrane</keyword>
<gene>
    <name evidence="2" type="ORF">EVAR_34362_1</name>
</gene>
<comment type="caution">
    <text evidence="2">The sequence shown here is derived from an EMBL/GenBank/DDBJ whole genome shotgun (WGS) entry which is preliminary data.</text>
</comment>
<dbReference type="AlphaFoldDB" id="A0A4C1ZWV2"/>
<feature type="transmembrane region" description="Helical" evidence="1">
    <location>
        <begin position="62"/>
        <end position="83"/>
    </location>
</feature>
<accession>A0A4C1ZWV2</accession>
<evidence type="ECO:0000313" key="2">
    <source>
        <dbReference type="EMBL" id="GBP92470.1"/>
    </source>
</evidence>
<reference evidence="2 3" key="1">
    <citation type="journal article" date="2019" name="Commun. Biol.">
        <title>The bagworm genome reveals a unique fibroin gene that provides high tensile strength.</title>
        <authorList>
            <person name="Kono N."/>
            <person name="Nakamura H."/>
            <person name="Ohtoshi R."/>
            <person name="Tomita M."/>
            <person name="Numata K."/>
            <person name="Arakawa K."/>
        </authorList>
    </citation>
    <scope>NUCLEOTIDE SEQUENCE [LARGE SCALE GENOMIC DNA]</scope>
</reference>
<dbReference type="Proteomes" id="UP000299102">
    <property type="component" value="Unassembled WGS sequence"/>
</dbReference>
<evidence type="ECO:0000313" key="3">
    <source>
        <dbReference type="Proteomes" id="UP000299102"/>
    </source>
</evidence>
<dbReference type="EMBL" id="BGZK01002276">
    <property type="protein sequence ID" value="GBP92470.1"/>
    <property type="molecule type" value="Genomic_DNA"/>
</dbReference>
<evidence type="ECO:0000256" key="1">
    <source>
        <dbReference type="SAM" id="Phobius"/>
    </source>
</evidence>
<keyword evidence="3" id="KW-1185">Reference proteome</keyword>
<keyword evidence="1" id="KW-1133">Transmembrane helix</keyword>
<proteinExistence type="predicted"/>
<organism evidence="2 3">
    <name type="scientific">Eumeta variegata</name>
    <name type="common">Bagworm moth</name>
    <name type="synonym">Eumeta japonica</name>
    <dbReference type="NCBI Taxonomy" id="151549"/>
    <lineage>
        <taxon>Eukaryota</taxon>
        <taxon>Metazoa</taxon>
        <taxon>Ecdysozoa</taxon>
        <taxon>Arthropoda</taxon>
        <taxon>Hexapoda</taxon>
        <taxon>Insecta</taxon>
        <taxon>Pterygota</taxon>
        <taxon>Neoptera</taxon>
        <taxon>Endopterygota</taxon>
        <taxon>Lepidoptera</taxon>
        <taxon>Glossata</taxon>
        <taxon>Ditrysia</taxon>
        <taxon>Tineoidea</taxon>
        <taxon>Psychidae</taxon>
        <taxon>Oiketicinae</taxon>
        <taxon>Eumeta</taxon>
    </lineage>
</organism>
<name>A0A4C1ZWV2_EUMVA</name>